<evidence type="ECO:0000313" key="5">
    <source>
        <dbReference type="RefSeq" id="XP_013794125.1"/>
    </source>
</evidence>
<sequence length="965" mass="110852">MKCTFAAPSRPLFGFDTMIHKDLEESKEEELDSLLHLVKACFINSNLIVHPKTFGIPLTKLMRICDFIKKRAVTQLDLVQNCGNSHLMKCMRMSFSETGDAPWKAECDVVTATMLLEMILRELPDPIVPKEICPAYVNAVQDIQRDKEGCILKLKCLVEKLPLENFNTLKFIAQFIDHLGQQNSGNRVTTIMGFLGLEIFRLADEVANHRKHFVCNLLMELFVGDYNAIFESGSELSLENKPLRSRKHSDGNCLNADPKAVVTSYSGESVGNLCPLEVGSSVSLKPLSIIIPPLEKYDFDAVSAKVPTLLIEYRLEQEQQLPLNCYHETAIPQQSLLYHGRKCKEHKPSEENSLLTQSCCINQESNHSGMSKQYLSFKNIHIGDNVKNKQENLVEETFGSQVDPDFEENISSFDNLLKTSKDFATKYKESSDIDKENFESNKHFRTERYHMSSPKCKGGFDRYVQCGNWFTSCHQGVDKVPVLHSASKFSYPLLELHPTSSEDTNHSSEEDTSNENSIPFFDFTFSHDHDDFHEPILSEHRHSWPFTRSDLEDPMLSPSFYHLKRANSCEASLSPSAGIYLPYLGSLDPNVPPSSPKEQHTFEKRVHRKKDNISFSIKQLTKKIHNLKKKIRHFEETFEADHCFRPSLVDKMKDYEVKKMITELAKVRKELKDLKEEQQLEQDCSDSISTDFIMKSWNVGHGDWSDESCKHSIEKFLDKTMTNLLDDKCSVNRPDAIEVNSSSVCDMMKDQMLEEKLAVQKELLRFEKIYGRPATKIQREMMRPVYDHYRDVKRMIGRVSTFGNSVGKESGIELQPILENVPMNFTSPERYCTLGQVKGNLQSVTETFTSNLLPKKEHTCVTDHRVSDITKPAEEFVISEIKNSNLHELSLSELIQRQRQTRTEKRRLKKIIREFEEGFQHKNGKKAQKEDRIAVEPIYSEYKNAKGKLKLLEALVAKHELHHRI</sequence>
<feature type="domain" description="Rho-GAP" evidence="3">
    <location>
        <begin position="29"/>
        <end position="230"/>
    </location>
</feature>
<protein>
    <submittedName>
        <fullName evidence="5">Protein FAM13B-like</fullName>
    </submittedName>
</protein>
<dbReference type="GeneID" id="106478153"/>
<dbReference type="InterPro" id="IPR059029">
    <property type="entry name" value="FAM13A_dom"/>
</dbReference>
<proteinExistence type="inferred from homology"/>
<keyword evidence="4" id="KW-1185">Reference proteome</keyword>
<accession>A0ABM1C4R1</accession>
<dbReference type="SMART" id="SM00324">
    <property type="entry name" value="RhoGAP"/>
    <property type="match status" value="1"/>
</dbReference>
<comment type="similarity">
    <text evidence="1">Belongs to the FAM13 family.</text>
</comment>
<dbReference type="Proteomes" id="UP000694941">
    <property type="component" value="Unplaced"/>
</dbReference>
<dbReference type="InterPro" id="IPR008936">
    <property type="entry name" value="Rho_GTPase_activation_prot"/>
</dbReference>
<reference evidence="5" key="1">
    <citation type="submission" date="2025-08" db="UniProtKB">
        <authorList>
            <consortium name="RefSeq"/>
        </authorList>
    </citation>
    <scope>IDENTIFICATION</scope>
    <source>
        <tissue evidence="5">Muscle</tissue>
    </source>
</reference>
<dbReference type="InterPro" id="IPR039102">
    <property type="entry name" value="FAM13"/>
</dbReference>
<feature type="coiled-coil region" evidence="2">
    <location>
        <begin position="617"/>
        <end position="684"/>
    </location>
</feature>
<evidence type="ECO:0000256" key="1">
    <source>
        <dbReference type="ARBA" id="ARBA00007549"/>
    </source>
</evidence>
<dbReference type="PANTHER" id="PTHR15904:SF17">
    <property type="entry name" value="RHO-GAP DOMAIN-CONTAINING PROTEIN"/>
    <property type="match status" value="1"/>
</dbReference>
<gene>
    <name evidence="5" type="primary">LOC106478153</name>
</gene>
<organism evidence="4 5">
    <name type="scientific">Limulus polyphemus</name>
    <name type="common">Atlantic horseshoe crab</name>
    <dbReference type="NCBI Taxonomy" id="6850"/>
    <lineage>
        <taxon>Eukaryota</taxon>
        <taxon>Metazoa</taxon>
        <taxon>Ecdysozoa</taxon>
        <taxon>Arthropoda</taxon>
        <taxon>Chelicerata</taxon>
        <taxon>Merostomata</taxon>
        <taxon>Xiphosura</taxon>
        <taxon>Limulidae</taxon>
        <taxon>Limulus</taxon>
    </lineage>
</organism>
<dbReference type="Gene3D" id="1.10.555.10">
    <property type="entry name" value="Rho GTPase activation protein"/>
    <property type="match status" value="1"/>
</dbReference>
<dbReference type="SUPFAM" id="SSF48350">
    <property type="entry name" value="GTPase activation domain, GAP"/>
    <property type="match status" value="1"/>
</dbReference>
<keyword evidence="2" id="KW-0175">Coiled coil</keyword>
<dbReference type="RefSeq" id="XP_013794125.1">
    <property type="nucleotide sequence ID" value="XM_013938671.2"/>
</dbReference>
<dbReference type="Pfam" id="PF00620">
    <property type="entry name" value="RhoGAP"/>
    <property type="match status" value="1"/>
</dbReference>
<name>A0ABM1C4R1_LIMPO</name>
<dbReference type="InterPro" id="IPR000198">
    <property type="entry name" value="RhoGAP_dom"/>
</dbReference>
<dbReference type="PROSITE" id="PS50238">
    <property type="entry name" value="RHOGAP"/>
    <property type="match status" value="1"/>
</dbReference>
<dbReference type="PANTHER" id="PTHR15904">
    <property type="entry name" value="FAM13"/>
    <property type="match status" value="1"/>
</dbReference>
<evidence type="ECO:0000259" key="3">
    <source>
        <dbReference type="PROSITE" id="PS50238"/>
    </source>
</evidence>
<dbReference type="Pfam" id="PF26116">
    <property type="entry name" value="FAM13A"/>
    <property type="match status" value="1"/>
</dbReference>
<evidence type="ECO:0000313" key="4">
    <source>
        <dbReference type="Proteomes" id="UP000694941"/>
    </source>
</evidence>
<evidence type="ECO:0000256" key="2">
    <source>
        <dbReference type="SAM" id="Coils"/>
    </source>
</evidence>